<dbReference type="Proteomes" id="UP000077202">
    <property type="component" value="Unassembled WGS sequence"/>
</dbReference>
<evidence type="ECO:0000313" key="3">
    <source>
        <dbReference type="Proteomes" id="UP000077202"/>
    </source>
</evidence>
<reference evidence="2" key="1">
    <citation type="submission" date="2016-03" db="EMBL/GenBank/DDBJ databases">
        <title>Mechanisms controlling the formation of the plant cell surface in tip-growing cells are functionally conserved among land plants.</title>
        <authorList>
            <person name="Honkanen S."/>
            <person name="Jones V.A."/>
            <person name="Morieri G."/>
            <person name="Champion C."/>
            <person name="Hetherington A.J."/>
            <person name="Kelly S."/>
            <person name="Saint-Marcoux D."/>
            <person name="Proust H."/>
            <person name="Prescott H."/>
            <person name="Dolan L."/>
        </authorList>
    </citation>
    <scope>NUCLEOTIDE SEQUENCE [LARGE SCALE GENOMIC DNA]</scope>
    <source>
        <tissue evidence="2">Whole gametophyte</tissue>
    </source>
</reference>
<feature type="region of interest" description="Disordered" evidence="1">
    <location>
        <begin position="187"/>
        <end position="215"/>
    </location>
</feature>
<protein>
    <submittedName>
        <fullName evidence="2">Uncharacterized protein</fullName>
    </submittedName>
</protein>
<name>A0A176WRK5_MARPO</name>
<gene>
    <name evidence="2" type="ORF">AXG93_1162s1170</name>
</gene>
<feature type="region of interest" description="Disordered" evidence="1">
    <location>
        <begin position="1"/>
        <end position="20"/>
    </location>
</feature>
<evidence type="ECO:0000256" key="1">
    <source>
        <dbReference type="SAM" id="MobiDB-lite"/>
    </source>
</evidence>
<comment type="caution">
    <text evidence="2">The sequence shown here is derived from an EMBL/GenBank/DDBJ whole genome shotgun (WGS) entry which is preliminary data.</text>
</comment>
<keyword evidence="3" id="KW-1185">Reference proteome</keyword>
<feature type="compositionally biased region" description="Low complexity" evidence="1">
    <location>
        <begin position="203"/>
        <end position="215"/>
    </location>
</feature>
<evidence type="ECO:0000313" key="2">
    <source>
        <dbReference type="EMBL" id="OAE35241.1"/>
    </source>
</evidence>
<feature type="compositionally biased region" description="Basic and acidic residues" evidence="1">
    <location>
        <begin position="81"/>
        <end position="91"/>
    </location>
</feature>
<proteinExistence type="predicted"/>
<feature type="region of interest" description="Disordered" evidence="1">
    <location>
        <begin position="81"/>
        <end position="114"/>
    </location>
</feature>
<dbReference type="EMBL" id="LVLJ01000219">
    <property type="protein sequence ID" value="OAE35241.1"/>
    <property type="molecule type" value="Genomic_DNA"/>
</dbReference>
<organism evidence="2 3">
    <name type="scientific">Marchantia polymorpha subsp. ruderalis</name>
    <dbReference type="NCBI Taxonomy" id="1480154"/>
    <lineage>
        <taxon>Eukaryota</taxon>
        <taxon>Viridiplantae</taxon>
        <taxon>Streptophyta</taxon>
        <taxon>Embryophyta</taxon>
        <taxon>Marchantiophyta</taxon>
        <taxon>Marchantiopsida</taxon>
        <taxon>Marchantiidae</taxon>
        <taxon>Marchantiales</taxon>
        <taxon>Marchantiaceae</taxon>
        <taxon>Marchantia</taxon>
    </lineage>
</organism>
<accession>A0A176WRK5</accession>
<dbReference type="AlphaFoldDB" id="A0A176WRK5"/>
<sequence length="228" mass="24964">MRKHWVEDNRSREDSLREGESFVSSWARAAGEEVSSEFGLSLEQQAVNEIAVSIGQAISSSTEVILPYDILTCSVLSVGTEHEGRSPKHGYDASVSEQPGHKQKNREGEMPAHQATPTVVVALQTFSSRRLRSASRQSSLCLLDPPIPASRSVETQLVERASKRSAVRCGPSMCMDSSRPGQTWLSAGFRESENRRRSCGRTLPSISSMSSLLKPSVQARSENRVFGA</sequence>